<dbReference type="SUPFAM" id="SSF101262">
    <property type="entry name" value="Methenyltetrahydrofolate cyclohydrolase-like"/>
    <property type="match status" value="1"/>
</dbReference>
<name>A0A075GZJ6_9EURY</name>
<dbReference type="EMBL" id="KF900828">
    <property type="protein sequence ID" value="AIF08350.1"/>
    <property type="molecule type" value="Genomic_DNA"/>
</dbReference>
<dbReference type="Pfam" id="PF04961">
    <property type="entry name" value="FTCD_C"/>
    <property type="match status" value="1"/>
</dbReference>
<dbReference type="InterPro" id="IPR007044">
    <property type="entry name" value="Cyclodeamin/CycHdrlase"/>
</dbReference>
<evidence type="ECO:0000313" key="2">
    <source>
        <dbReference type="EMBL" id="AIF08350.1"/>
    </source>
</evidence>
<reference evidence="2" key="1">
    <citation type="journal article" date="2014" name="Genome Biol. Evol.">
        <title>Pangenome evidence for extensive interdomain horizontal transfer affecting lineage core and shell genes in uncultured planktonic thaumarchaeota and euryarchaeota.</title>
        <authorList>
            <person name="Deschamps P."/>
            <person name="Zivanovic Y."/>
            <person name="Moreira D."/>
            <person name="Rodriguez-Valera F."/>
            <person name="Lopez-Garcia P."/>
        </authorList>
    </citation>
    <scope>NUCLEOTIDE SEQUENCE</scope>
</reference>
<dbReference type="Gene3D" id="1.20.120.680">
    <property type="entry name" value="Formiminotetrahydrofolate cyclodeaminase monomer, up-and-down helical bundle"/>
    <property type="match status" value="1"/>
</dbReference>
<evidence type="ECO:0000259" key="1">
    <source>
        <dbReference type="Pfam" id="PF04961"/>
    </source>
</evidence>
<dbReference type="AlphaFoldDB" id="A0A075GZJ6"/>
<feature type="domain" description="Cyclodeaminase/cyclohydrolase" evidence="1">
    <location>
        <begin position="9"/>
        <end position="182"/>
    </location>
</feature>
<keyword evidence="2" id="KW-0808">Transferase</keyword>
<gene>
    <name evidence="2" type="primary">FTCD</name>
</gene>
<dbReference type="EC" id="2.1.2.5" evidence="2"/>
<dbReference type="InterPro" id="IPR036178">
    <property type="entry name" value="Formintransfe-cycloase-like_sf"/>
</dbReference>
<sequence length="211" mass="22122">MMSDYSEFTLEQYRDALASSDPTPGGGTAAAVALAQGAALACMVCDLTTGKEKWQAGWQAADVVREVASPLLIRGHELASEDAAAFDAVMTAFRMPRESDDEKSSRITAIEVATLGAAEVPLETAICSLDLLETLPPLAEYGNGNAVSDVGVSALLLSAACRGALFNVQINASSLPAAQSKELLAKVDSMRGRIRTVSKLVMNVVDSRLSD</sequence>
<accession>A0A075GZJ6</accession>
<organism evidence="2">
    <name type="scientific">uncultured marine group II/III euryarchaeote KM3_28_D12</name>
    <dbReference type="NCBI Taxonomy" id="1456431"/>
    <lineage>
        <taxon>Archaea</taxon>
        <taxon>Methanobacteriati</taxon>
        <taxon>Methanobacteriota</taxon>
        <taxon>environmental samples</taxon>
    </lineage>
</organism>
<proteinExistence type="predicted"/>
<dbReference type="GO" id="GO:0030409">
    <property type="term" value="F:glutamate formimidoyltransferase activity"/>
    <property type="evidence" value="ECO:0007669"/>
    <property type="project" value="UniProtKB-EC"/>
</dbReference>
<protein>
    <submittedName>
        <fullName evidence="2">Glutamate formiminotransferase (FTCD)</fullName>
        <ecNumber evidence="2">2.1.2.5</ecNumber>
    </submittedName>
</protein>